<evidence type="ECO:0000256" key="9">
    <source>
        <dbReference type="ARBA" id="ARBA00023239"/>
    </source>
</evidence>
<organism evidence="13 14">
    <name type="scientific">Potamilus streckersoni</name>
    <dbReference type="NCBI Taxonomy" id="2493646"/>
    <lineage>
        <taxon>Eukaryota</taxon>
        <taxon>Metazoa</taxon>
        <taxon>Spiralia</taxon>
        <taxon>Lophotrochozoa</taxon>
        <taxon>Mollusca</taxon>
        <taxon>Bivalvia</taxon>
        <taxon>Autobranchia</taxon>
        <taxon>Heteroconchia</taxon>
        <taxon>Palaeoheterodonta</taxon>
        <taxon>Unionida</taxon>
        <taxon>Unionoidea</taxon>
        <taxon>Unionidae</taxon>
        <taxon>Ambleminae</taxon>
        <taxon>Lampsilini</taxon>
        <taxon>Potamilus</taxon>
    </lineage>
</organism>
<keyword evidence="7 11" id="KW-0862">Zinc</keyword>
<dbReference type="FunFam" id="3.10.200.10:FF:000003">
    <property type="entry name" value="Carbonic anhydrase 12"/>
    <property type="match status" value="1"/>
</dbReference>
<dbReference type="Pfam" id="PF00194">
    <property type="entry name" value="Carb_anhydrase"/>
    <property type="match status" value="1"/>
</dbReference>
<evidence type="ECO:0000256" key="5">
    <source>
        <dbReference type="ARBA" id="ARBA00022525"/>
    </source>
</evidence>
<dbReference type="GO" id="GO:0005886">
    <property type="term" value="C:plasma membrane"/>
    <property type="evidence" value="ECO:0007669"/>
    <property type="project" value="TreeGrafter"/>
</dbReference>
<evidence type="ECO:0000256" key="10">
    <source>
        <dbReference type="ARBA" id="ARBA00048348"/>
    </source>
</evidence>
<evidence type="ECO:0000313" key="14">
    <source>
        <dbReference type="Proteomes" id="UP001195483"/>
    </source>
</evidence>
<dbReference type="EC" id="4.2.1.1" evidence="4 11"/>
<dbReference type="Gene3D" id="3.10.200.10">
    <property type="entry name" value="Alpha carbonic anhydrase"/>
    <property type="match status" value="1"/>
</dbReference>
<dbReference type="InterPro" id="IPR036398">
    <property type="entry name" value="CA_dom_sf"/>
</dbReference>
<comment type="function">
    <text evidence="1 11">Reversible hydration of carbon dioxide.</text>
</comment>
<evidence type="ECO:0000256" key="7">
    <source>
        <dbReference type="ARBA" id="ARBA00022833"/>
    </source>
</evidence>
<comment type="similarity">
    <text evidence="3 11">Belongs to the alpha-carbonic anhydrase family.</text>
</comment>
<reference evidence="13" key="1">
    <citation type="journal article" date="2021" name="Genome Biol. Evol.">
        <title>A High-Quality Reference Genome for a Parasitic Bivalve with Doubly Uniparental Inheritance (Bivalvia: Unionida).</title>
        <authorList>
            <person name="Smith C.H."/>
        </authorList>
    </citation>
    <scope>NUCLEOTIDE SEQUENCE</scope>
    <source>
        <strain evidence="13">CHS0354</strain>
    </source>
</reference>
<feature type="signal peptide" evidence="11">
    <location>
        <begin position="1"/>
        <end position="17"/>
    </location>
</feature>
<comment type="catalytic activity">
    <reaction evidence="10 11">
        <text>hydrogencarbonate + H(+) = CO2 + H2O</text>
        <dbReference type="Rhea" id="RHEA:10748"/>
        <dbReference type="ChEBI" id="CHEBI:15377"/>
        <dbReference type="ChEBI" id="CHEBI:15378"/>
        <dbReference type="ChEBI" id="CHEBI:16526"/>
        <dbReference type="ChEBI" id="CHEBI:17544"/>
        <dbReference type="EC" id="4.2.1.1"/>
    </reaction>
</comment>
<dbReference type="PANTHER" id="PTHR18952:SF265">
    <property type="entry name" value="CARBONIC ANHYDRASE"/>
    <property type="match status" value="1"/>
</dbReference>
<accession>A0AAE0W8Y6</accession>
<evidence type="ECO:0000256" key="1">
    <source>
        <dbReference type="ARBA" id="ARBA00002904"/>
    </source>
</evidence>
<proteinExistence type="inferred from homology"/>
<name>A0AAE0W8Y6_9BIVA</name>
<dbReference type="EMBL" id="JAEAOA010002346">
    <property type="protein sequence ID" value="KAK3606493.1"/>
    <property type="molecule type" value="Genomic_DNA"/>
</dbReference>
<dbReference type="PANTHER" id="PTHR18952">
    <property type="entry name" value="CARBONIC ANHYDRASE"/>
    <property type="match status" value="1"/>
</dbReference>
<dbReference type="GO" id="GO:0008270">
    <property type="term" value="F:zinc ion binding"/>
    <property type="evidence" value="ECO:0007669"/>
    <property type="project" value="UniProtKB-UniRule"/>
</dbReference>
<dbReference type="GO" id="GO:0005576">
    <property type="term" value="C:extracellular region"/>
    <property type="evidence" value="ECO:0007669"/>
    <property type="project" value="UniProtKB-SubCell"/>
</dbReference>
<dbReference type="AlphaFoldDB" id="A0AAE0W8Y6"/>
<keyword evidence="11" id="KW-0732">Signal</keyword>
<comment type="subcellular location">
    <subcellularLocation>
        <location evidence="2">Secreted</location>
    </subcellularLocation>
</comment>
<dbReference type="GO" id="GO:0004089">
    <property type="term" value="F:carbonate dehydratase activity"/>
    <property type="evidence" value="ECO:0007669"/>
    <property type="project" value="UniProtKB-UniRule"/>
</dbReference>
<sequence>MESTLFFIFCILRISLAAESFHWGYHCVSGPSYWAQHFKDCAGNNQSPVDIPKEEVEYAEDLGFIEFYGYDDVRVNKIKNNGHTLQVDVTGDSYILGGGLEILYKVSQLHFHWGVTSDSGSEHTIHGKAYPMEMHIVHYKEKYDSIIDAIEHSDGLAVLSFMFEVGPLDNYNYSKFLGKLSDVIYSGESTHTSPMRLADMLPIPRRNLQYFRYNGSLTTPPCNEVAIWTVFTRPIYISELQLQQFRKLYANEKSSNNYERIIDNFRPVQPLNKRRVLKNFQFQLP</sequence>
<feature type="chain" id="PRO_5041774637" description="Carbonic anhydrase" evidence="11">
    <location>
        <begin position="18"/>
        <end position="285"/>
    </location>
</feature>
<evidence type="ECO:0000256" key="6">
    <source>
        <dbReference type="ARBA" id="ARBA00022723"/>
    </source>
</evidence>
<feature type="domain" description="Alpha-carbonic anhydrase" evidence="12">
    <location>
        <begin position="21"/>
        <end position="280"/>
    </location>
</feature>
<evidence type="ECO:0000256" key="11">
    <source>
        <dbReference type="RuleBase" id="RU367011"/>
    </source>
</evidence>
<dbReference type="SMART" id="SM01057">
    <property type="entry name" value="Carb_anhydrase"/>
    <property type="match status" value="1"/>
</dbReference>
<dbReference type="InterPro" id="IPR018338">
    <property type="entry name" value="Carbonic_anhydrase_a-class_CS"/>
</dbReference>
<comment type="caution">
    <text evidence="13">The sequence shown here is derived from an EMBL/GenBank/DDBJ whole genome shotgun (WGS) entry which is preliminary data.</text>
</comment>
<comment type="cofactor">
    <cofactor evidence="11">
        <name>Zn(2+)</name>
        <dbReference type="ChEBI" id="CHEBI:29105"/>
    </cofactor>
</comment>
<keyword evidence="14" id="KW-1185">Reference proteome</keyword>
<keyword evidence="5" id="KW-0964">Secreted</keyword>
<evidence type="ECO:0000256" key="2">
    <source>
        <dbReference type="ARBA" id="ARBA00004613"/>
    </source>
</evidence>
<keyword evidence="6 11" id="KW-0479">Metal-binding</keyword>
<dbReference type="PROSITE" id="PS51144">
    <property type="entry name" value="ALPHA_CA_2"/>
    <property type="match status" value="1"/>
</dbReference>
<evidence type="ECO:0000313" key="13">
    <source>
        <dbReference type="EMBL" id="KAK3606493.1"/>
    </source>
</evidence>
<evidence type="ECO:0000256" key="4">
    <source>
        <dbReference type="ARBA" id="ARBA00012925"/>
    </source>
</evidence>
<gene>
    <name evidence="13" type="ORF">CHS0354_041444</name>
</gene>
<reference evidence="13" key="3">
    <citation type="submission" date="2023-05" db="EMBL/GenBank/DDBJ databases">
        <authorList>
            <person name="Smith C.H."/>
        </authorList>
    </citation>
    <scope>NUCLEOTIDE SEQUENCE</scope>
    <source>
        <strain evidence="13">CHS0354</strain>
        <tissue evidence="13">Mantle</tissue>
    </source>
</reference>
<evidence type="ECO:0000256" key="8">
    <source>
        <dbReference type="ARBA" id="ARBA00023180"/>
    </source>
</evidence>
<keyword evidence="8" id="KW-0325">Glycoprotein</keyword>
<dbReference type="SUPFAM" id="SSF51069">
    <property type="entry name" value="Carbonic anhydrase"/>
    <property type="match status" value="1"/>
</dbReference>
<protein>
    <recommendedName>
        <fullName evidence="4 11">Carbonic anhydrase</fullName>
        <ecNumber evidence="4 11">4.2.1.1</ecNumber>
    </recommendedName>
</protein>
<reference evidence="13" key="2">
    <citation type="journal article" date="2021" name="Genome Biol. Evol.">
        <title>Developing a high-quality reference genome for a parasitic bivalve with doubly uniparental inheritance (Bivalvia: Unionida).</title>
        <authorList>
            <person name="Smith C.H."/>
        </authorList>
    </citation>
    <scope>NUCLEOTIDE SEQUENCE</scope>
    <source>
        <strain evidence="13">CHS0354</strain>
        <tissue evidence="13">Mantle</tissue>
    </source>
</reference>
<evidence type="ECO:0000256" key="3">
    <source>
        <dbReference type="ARBA" id="ARBA00010718"/>
    </source>
</evidence>
<dbReference type="Proteomes" id="UP001195483">
    <property type="component" value="Unassembled WGS sequence"/>
</dbReference>
<evidence type="ECO:0000259" key="12">
    <source>
        <dbReference type="PROSITE" id="PS51144"/>
    </source>
</evidence>
<dbReference type="PROSITE" id="PS00162">
    <property type="entry name" value="ALPHA_CA_1"/>
    <property type="match status" value="1"/>
</dbReference>
<dbReference type="InterPro" id="IPR001148">
    <property type="entry name" value="CA_dom"/>
</dbReference>
<keyword evidence="9 11" id="KW-0456">Lyase</keyword>
<dbReference type="InterPro" id="IPR023561">
    <property type="entry name" value="Carbonic_anhydrase_a-class"/>
</dbReference>